<evidence type="ECO:0000256" key="1">
    <source>
        <dbReference type="SAM" id="Phobius"/>
    </source>
</evidence>
<dbReference type="RefSeq" id="WP_269337605.1">
    <property type="nucleotide sequence ID" value="NZ_JBFSSG010000001.1"/>
</dbReference>
<keyword evidence="1" id="KW-0812">Transmembrane</keyword>
<organism evidence="2 3">
    <name type="scientific">Vibrio pomeroyi</name>
    <dbReference type="NCBI Taxonomy" id="198832"/>
    <lineage>
        <taxon>Bacteria</taxon>
        <taxon>Pseudomonadati</taxon>
        <taxon>Pseudomonadota</taxon>
        <taxon>Gammaproteobacteria</taxon>
        <taxon>Vibrionales</taxon>
        <taxon>Vibrionaceae</taxon>
        <taxon>Vibrio</taxon>
    </lineage>
</organism>
<evidence type="ECO:0000313" key="2">
    <source>
        <dbReference type="EMBL" id="MEZ8719581.1"/>
    </source>
</evidence>
<feature type="transmembrane region" description="Helical" evidence="1">
    <location>
        <begin position="51"/>
        <end position="70"/>
    </location>
</feature>
<keyword evidence="3" id="KW-1185">Reference proteome</keyword>
<gene>
    <name evidence="2" type="ORF">AB6D66_00785</name>
</gene>
<name>A0ABV4MR31_9VIBR</name>
<keyword evidence="1" id="KW-0472">Membrane</keyword>
<evidence type="ECO:0000313" key="3">
    <source>
        <dbReference type="Proteomes" id="UP001570071"/>
    </source>
</evidence>
<protein>
    <submittedName>
        <fullName evidence="2">Uncharacterized protein</fullName>
    </submittedName>
</protein>
<dbReference type="EMBL" id="JBFSSG010000001">
    <property type="protein sequence ID" value="MEZ8719581.1"/>
    <property type="molecule type" value="Genomic_DNA"/>
</dbReference>
<feature type="transmembrane region" description="Helical" evidence="1">
    <location>
        <begin position="27"/>
        <end position="45"/>
    </location>
</feature>
<proteinExistence type="predicted"/>
<accession>A0ABV4MR31</accession>
<keyword evidence="1" id="KW-1133">Transmembrane helix</keyword>
<dbReference type="Proteomes" id="UP001570071">
    <property type="component" value="Unassembled WGS sequence"/>
</dbReference>
<sequence length="268" mass="30085">MAFNPNQNITDMDLSSRLMKETTNQPLTLIFGVSALLTGSAAAMFTTSGLFTTLAGASAVSTVACAGYVLSKTVFGRHREILKIIEKVRKETCSERQKVSESVENELNGFNEERALHQLQQLHGKFSAFQNVLNLQFDSDELTHKRYLTTAEQLYYGAVDNLRNLVVLLHSINAINSEHIQKQLEDTGLEENTKQALIERLGIYKKAHQDINQLLSINEQVMTKIDDVTSNLGAIQTREGLSSVRLDTAMKEILHLIQRTENYDISKR</sequence>
<comment type="caution">
    <text evidence="2">The sequence shown here is derived from an EMBL/GenBank/DDBJ whole genome shotgun (WGS) entry which is preliminary data.</text>
</comment>
<reference evidence="2 3" key="1">
    <citation type="journal article" date="2024" name="ISME J.">
        <title>Tailless and filamentous prophages are predominant in marine Vibrio.</title>
        <authorList>
            <person name="Steensen K."/>
            <person name="Seneca J."/>
            <person name="Bartlau N."/>
            <person name="Yu X.A."/>
            <person name="Hussain F.A."/>
            <person name="Polz M.F."/>
        </authorList>
    </citation>
    <scope>NUCLEOTIDE SEQUENCE [LARGE SCALE GENOMIC DNA]</scope>
    <source>
        <strain evidence="2 3">10N.239.312.F12</strain>
    </source>
</reference>